<comment type="function">
    <text evidence="6">Transcriptional repressor that regulates multiple aspects of plant growth and development.</text>
</comment>
<evidence type="ECO:0000256" key="6">
    <source>
        <dbReference type="RuleBase" id="RU367028"/>
    </source>
</evidence>
<evidence type="ECO:0000256" key="3">
    <source>
        <dbReference type="ARBA" id="ARBA00023015"/>
    </source>
</evidence>
<comment type="caution">
    <text evidence="9">The sequence shown here is derived from an EMBL/GenBank/DDBJ whole genome shotgun (WGS) entry which is preliminary data.</text>
</comment>
<sequence length="263" mass="29258">MASSWCWFHKLRRLRRKKKSKQPSVASPTQAAVAAVPAEPCSYCPNRESYYVTSAERARQDRRLQCVVRTDDDEEEGAIDVRVDVVHRRAERADGLDALSATTEIKLRPIVTRRHVAKNETSDGSCSSAAATPSTRARGFPVGPTGRRLRRGGHDSNARRENVASAAAAAAPPASVRGGRPRRRMWLYESVLVVKQSVEPERELAESMVEMVATNGVRSKEDLQDLLACYLALNSAEHHRAIVATFRHIWFLLASRQILHPGQ</sequence>
<dbReference type="Proteomes" id="UP000729402">
    <property type="component" value="Unassembled WGS sequence"/>
</dbReference>
<comment type="subcellular location">
    <subcellularLocation>
        <location evidence="1 6">Nucleus</location>
    </subcellularLocation>
</comment>
<evidence type="ECO:0000256" key="7">
    <source>
        <dbReference type="SAM" id="MobiDB-lite"/>
    </source>
</evidence>
<keyword evidence="2 6" id="KW-0678">Repressor</keyword>
<dbReference type="PANTHER" id="PTHR33057:SF23">
    <property type="entry name" value="TRANSCRIPTION REPRESSOR"/>
    <property type="match status" value="1"/>
</dbReference>
<keyword evidence="3 6" id="KW-0805">Transcription regulation</keyword>
<evidence type="ECO:0000313" key="10">
    <source>
        <dbReference type="Proteomes" id="UP000729402"/>
    </source>
</evidence>
<dbReference type="PROSITE" id="PS51754">
    <property type="entry name" value="OVATE"/>
    <property type="match status" value="1"/>
</dbReference>
<dbReference type="NCBIfam" id="TIGR01568">
    <property type="entry name" value="A_thal_3678"/>
    <property type="match status" value="1"/>
</dbReference>
<feature type="compositionally biased region" description="Low complexity" evidence="7">
    <location>
        <begin position="125"/>
        <end position="138"/>
    </location>
</feature>
<dbReference type="InterPro" id="IPR006458">
    <property type="entry name" value="Ovate_C"/>
</dbReference>
<evidence type="ECO:0000313" key="9">
    <source>
        <dbReference type="EMBL" id="KAG8063454.1"/>
    </source>
</evidence>
<feature type="region of interest" description="Disordered" evidence="7">
    <location>
        <begin position="118"/>
        <end position="176"/>
    </location>
</feature>
<keyword evidence="4 6" id="KW-0804">Transcription</keyword>
<dbReference type="OrthoDB" id="1928390at2759"/>
<dbReference type="PANTHER" id="PTHR33057">
    <property type="entry name" value="TRANSCRIPTION REPRESSOR OFP7-RELATED"/>
    <property type="match status" value="1"/>
</dbReference>
<feature type="domain" description="OVATE" evidence="8">
    <location>
        <begin position="193"/>
        <end position="252"/>
    </location>
</feature>
<dbReference type="AlphaFoldDB" id="A0A8J5VXX9"/>
<reference evidence="9" key="1">
    <citation type="journal article" date="2021" name="bioRxiv">
        <title>Whole Genome Assembly and Annotation of Northern Wild Rice, Zizania palustris L., Supports a Whole Genome Duplication in the Zizania Genus.</title>
        <authorList>
            <person name="Haas M."/>
            <person name="Kono T."/>
            <person name="Macchietto M."/>
            <person name="Millas R."/>
            <person name="McGilp L."/>
            <person name="Shao M."/>
            <person name="Duquette J."/>
            <person name="Hirsch C.N."/>
            <person name="Kimball J."/>
        </authorList>
    </citation>
    <scope>NUCLEOTIDE SEQUENCE</scope>
    <source>
        <tissue evidence="9">Fresh leaf tissue</tissue>
    </source>
</reference>
<feature type="compositionally biased region" description="Low complexity" evidence="7">
    <location>
        <begin position="163"/>
        <end position="176"/>
    </location>
</feature>
<evidence type="ECO:0000256" key="2">
    <source>
        <dbReference type="ARBA" id="ARBA00022491"/>
    </source>
</evidence>
<reference evidence="9" key="2">
    <citation type="submission" date="2021-02" db="EMBL/GenBank/DDBJ databases">
        <authorList>
            <person name="Kimball J.A."/>
            <person name="Haas M.W."/>
            <person name="Macchietto M."/>
            <person name="Kono T."/>
            <person name="Duquette J."/>
            <person name="Shao M."/>
        </authorList>
    </citation>
    <scope>NUCLEOTIDE SEQUENCE</scope>
    <source>
        <tissue evidence="9">Fresh leaf tissue</tissue>
    </source>
</reference>
<protein>
    <recommendedName>
        <fullName evidence="6">Transcription repressor</fullName>
    </recommendedName>
    <alternativeName>
        <fullName evidence="6">Ovate family protein</fullName>
    </alternativeName>
</protein>
<evidence type="ECO:0000256" key="4">
    <source>
        <dbReference type="ARBA" id="ARBA00023163"/>
    </source>
</evidence>
<dbReference type="Pfam" id="PF04844">
    <property type="entry name" value="Ovate"/>
    <property type="match status" value="1"/>
</dbReference>
<proteinExistence type="predicted"/>
<keyword evidence="10" id="KW-1185">Reference proteome</keyword>
<gene>
    <name evidence="9" type="ORF">GUJ93_ZPchr0003g18603</name>
</gene>
<evidence type="ECO:0000256" key="1">
    <source>
        <dbReference type="ARBA" id="ARBA00004123"/>
    </source>
</evidence>
<dbReference type="GO" id="GO:0045892">
    <property type="term" value="P:negative regulation of DNA-templated transcription"/>
    <property type="evidence" value="ECO:0007669"/>
    <property type="project" value="UniProtKB-UniRule"/>
</dbReference>
<evidence type="ECO:0000259" key="8">
    <source>
        <dbReference type="PROSITE" id="PS51754"/>
    </source>
</evidence>
<dbReference type="GO" id="GO:0005634">
    <property type="term" value="C:nucleus"/>
    <property type="evidence" value="ECO:0007669"/>
    <property type="project" value="UniProtKB-SubCell"/>
</dbReference>
<organism evidence="9 10">
    <name type="scientific">Zizania palustris</name>
    <name type="common">Northern wild rice</name>
    <dbReference type="NCBI Taxonomy" id="103762"/>
    <lineage>
        <taxon>Eukaryota</taxon>
        <taxon>Viridiplantae</taxon>
        <taxon>Streptophyta</taxon>
        <taxon>Embryophyta</taxon>
        <taxon>Tracheophyta</taxon>
        <taxon>Spermatophyta</taxon>
        <taxon>Magnoliopsida</taxon>
        <taxon>Liliopsida</taxon>
        <taxon>Poales</taxon>
        <taxon>Poaceae</taxon>
        <taxon>BOP clade</taxon>
        <taxon>Oryzoideae</taxon>
        <taxon>Oryzeae</taxon>
        <taxon>Zizaniinae</taxon>
        <taxon>Zizania</taxon>
    </lineage>
</organism>
<dbReference type="InterPro" id="IPR038933">
    <property type="entry name" value="Ovate"/>
</dbReference>
<accession>A0A8J5VXX9</accession>
<evidence type="ECO:0000256" key="5">
    <source>
        <dbReference type="ARBA" id="ARBA00023242"/>
    </source>
</evidence>
<feature type="compositionally biased region" description="Basic and acidic residues" evidence="7">
    <location>
        <begin position="152"/>
        <end position="162"/>
    </location>
</feature>
<dbReference type="EMBL" id="JAAALK010000286">
    <property type="protein sequence ID" value="KAG8063454.1"/>
    <property type="molecule type" value="Genomic_DNA"/>
</dbReference>
<keyword evidence="5 6" id="KW-0539">Nucleus</keyword>
<name>A0A8J5VXX9_ZIZPA</name>